<dbReference type="Pfam" id="PF00612">
    <property type="entry name" value="IQ"/>
    <property type="match status" value="4"/>
</dbReference>
<proteinExistence type="predicted"/>
<organism evidence="1 2">
    <name type="scientific">Paramuricea clavata</name>
    <name type="common">Red gorgonian</name>
    <name type="synonym">Violescent sea-whip</name>
    <dbReference type="NCBI Taxonomy" id="317549"/>
    <lineage>
        <taxon>Eukaryota</taxon>
        <taxon>Metazoa</taxon>
        <taxon>Cnidaria</taxon>
        <taxon>Anthozoa</taxon>
        <taxon>Octocorallia</taxon>
        <taxon>Malacalcyonacea</taxon>
        <taxon>Plexauridae</taxon>
        <taxon>Paramuricea</taxon>
    </lineage>
</organism>
<dbReference type="InterPro" id="IPR001202">
    <property type="entry name" value="WW_dom"/>
</dbReference>
<dbReference type="PROSITE" id="PS01159">
    <property type="entry name" value="WW_DOMAIN_1"/>
    <property type="match status" value="1"/>
</dbReference>
<dbReference type="PANTHER" id="PTHR14149:SF14">
    <property type="entry name" value="CALPONIN-HOMOLOGY (CH) DOMAIN-CONTAINING PROTEIN"/>
    <property type="match status" value="1"/>
</dbReference>
<dbReference type="InterPro" id="IPR000048">
    <property type="entry name" value="IQ_motif_EF-hand-BS"/>
</dbReference>
<comment type="caution">
    <text evidence="1">The sequence shown here is derived from an EMBL/GenBank/DDBJ whole genome shotgun (WGS) entry which is preliminary data.</text>
</comment>
<evidence type="ECO:0000313" key="1">
    <source>
        <dbReference type="EMBL" id="CAB4016092.1"/>
    </source>
</evidence>
<dbReference type="Gene3D" id="2.20.70.10">
    <property type="match status" value="1"/>
</dbReference>
<dbReference type="Proteomes" id="UP001152795">
    <property type="component" value="Unassembled WGS sequence"/>
</dbReference>
<dbReference type="OrthoDB" id="775356at2759"/>
<dbReference type="PROSITE" id="PS50096">
    <property type="entry name" value="IQ"/>
    <property type="match status" value="4"/>
</dbReference>
<keyword evidence="2" id="KW-1185">Reference proteome</keyword>
<dbReference type="Gene3D" id="1.20.5.190">
    <property type="match status" value="2"/>
</dbReference>
<dbReference type="GO" id="GO:1903479">
    <property type="term" value="P:mitotic actomyosin contractile ring assembly actin filament organization"/>
    <property type="evidence" value="ECO:0007669"/>
    <property type="project" value="TreeGrafter"/>
</dbReference>
<dbReference type="GO" id="GO:0051015">
    <property type="term" value="F:actin filament binding"/>
    <property type="evidence" value="ECO:0007669"/>
    <property type="project" value="TreeGrafter"/>
</dbReference>
<accession>A0A6S7JH85</accession>
<sequence length="537" mass="61429">MSAQVDHIHSSHLITAVQAINRTIEEDNPAATLTSLQQDPAKLKNILPENALLYQALLYAEKQEKKKKTDDPSAELWHDEIQRIIDKCNLYAIDAHKLAAGVSMINASLESGTEQSTIEALENADVGLRGVTRECQAAYHTRLKETKGEKGQQAGPWLEQKIPQGFLFYYNTATQQTSWAKPADFTNNSGLLTKEEIQTMVSNETAKHGRQVYLQANEPSIVRLQAHWRGYLARKTFNERKQFMTKQLPAIIKIQANLKRWIQHKKYNDRLEVLHDNDDAIIKIQAWTRMHLARSNYKQRKQLYEDNLPAIVKIQAFMRANLAQHDYRALLNSQDPPIKIVRKFLHLLDQSNVDFEEELELQKLKAQVVTEIRSNQQLEHDLQGMDIKIGFIRYGLKEKQRISLLATGKTDTLAKLALWQTGALSKLALWQNWRSGKTGALAKLANWRSGKTAGALAKLALWRSGETGTLAKLALWRNWHSGETGTLAKLALWQNWRSGKLALWQNCRRSGKLALWQMDKKPKTYIILAYGIQSRYR</sequence>
<dbReference type="PANTHER" id="PTHR14149">
    <property type="entry name" value="RAS GTPASE-ACTIVATING PROTEIN WITH IQ MOTIF"/>
    <property type="match status" value="1"/>
</dbReference>
<dbReference type="PROSITE" id="PS50020">
    <property type="entry name" value="WW_DOMAIN_2"/>
    <property type="match status" value="1"/>
</dbReference>
<dbReference type="EMBL" id="CACRXK020008967">
    <property type="protein sequence ID" value="CAB4016092.1"/>
    <property type="molecule type" value="Genomic_DNA"/>
</dbReference>
<dbReference type="SMART" id="SM00015">
    <property type="entry name" value="IQ"/>
    <property type="match status" value="4"/>
</dbReference>
<dbReference type="GO" id="GO:0005096">
    <property type="term" value="F:GTPase activator activity"/>
    <property type="evidence" value="ECO:0007669"/>
    <property type="project" value="TreeGrafter"/>
</dbReference>
<protein>
    <submittedName>
        <fullName evidence="1">Ras GTPase-activating IQGAP1</fullName>
    </submittedName>
</protein>
<dbReference type="GO" id="GO:0005938">
    <property type="term" value="C:cell cortex"/>
    <property type="evidence" value="ECO:0007669"/>
    <property type="project" value="TreeGrafter"/>
</dbReference>
<dbReference type="InterPro" id="IPR036020">
    <property type="entry name" value="WW_dom_sf"/>
</dbReference>
<name>A0A6S7JH85_PARCT</name>
<dbReference type="CDD" id="cd00201">
    <property type="entry name" value="WW"/>
    <property type="match status" value="1"/>
</dbReference>
<dbReference type="SMART" id="SM00456">
    <property type="entry name" value="WW"/>
    <property type="match status" value="1"/>
</dbReference>
<dbReference type="GO" id="GO:0005516">
    <property type="term" value="F:calmodulin binding"/>
    <property type="evidence" value="ECO:0007669"/>
    <property type="project" value="TreeGrafter"/>
</dbReference>
<reference evidence="1" key="1">
    <citation type="submission" date="2020-04" db="EMBL/GenBank/DDBJ databases">
        <authorList>
            <person name="Alioto T."/>
            <person name="Alioto T."/>
            <person name="Gomez Garrido J."/>
        </authorList>
    </citation>
    <scope>NUCLEOTIDE SEQUENCE</scope>
    <source>
        <strain evidence="1">A484AB</strain>
    </source>
</reference>
<dbReference type="SUPFAM" id="SSF51045">
    <property type="entry name" value="WW domain"/>
    <property type="match status" value="1"/>
</dbReference>
<evidence type="ECO:0000313" key="2">
    <source>
        <dbReference type="Proteomes" id="UP001152795"/>
    </source>
</evidence>
<dbReference type="AlphaFoldDB" id="A0A6S7JH85"/>
<gene>
    <name evidence="1" type="ORF">PACLA_8A063464</name>
</gene>